<dbReference type="FunFam" id="1.10.10.10:FF:000001">
    <property type="entry name" value="LysR family transcriptional regulator"/>
    <property type="match status" value="1"/>
</dbReference>
<dbReference type="InterPro" id="IPR036390">
    <property type="entry name" value="WH_DNA-bd_sf"/>
</dbReference>
<dbReference type="GO" id="GO:0003677">
    <property type="term" value="F:DNA binding"/>
    <property type="evidence" value="ECO:0007669"/>
    <property type="project" value="UniProtKB-KW"/>
</dbReference>
<evidence type="ECO:0000256" key="2">
    <source>
        <dbReference type="ARBA" id="ARBA00022491"/>
    </source>
</evidence>
<dbReference type="InterPro" id="IPR058163">
    <property type="entry name" value="LysR-type_TF_proteobact-type"/>
</dbReference>
<gene>
    <name evidence="7" type="primary">dmlR_6</name>
    <name evidence="7" type="ORF">ERS137965_01893</name>
</gene>
<dbReference type="PRINTS" id="PR00039">
    <property type="entry name" value="HTHLYSR"/>
</dbReference>
<protein>
    <submittedName>
        <fullName evidence="7">LysR family transcriptional regulator</fullName>
    </submittedName>
</protein>
<organism evidence="7 8">
    <name type="scientific">Yersinia aldovae</name>
    <dbReference type="NCBI Taxonomy" id="29483"/>
    <lineage>
        <taxon>Bacteria</taxon>
        <taxon>Pseudomonadati</taxon>
        <taxon>Pseudomonadota</taxon>
        <taxon>Gammaproteobacteria</taxon>
        <taxon>Enterobacterales</taxon>
        <taxon>Yersiniaceae</taxon>
        <taxon>Yersinia</taxon>
    </lineage>
</organism>
<name>A0A0T9TW19_YERAL</name>
<evidence type="ECO:0000256" key="3">
    <source>
        <dbReference type="ARBA" id="ARBA00023015"/>
    </source>
</evidence>
<evidence type="ECO:0000313" key="8">
    <source>
        <dbReference type="Proteomes" id="UP000041595"/>
    </source>
</evidence>
<dbReference type="STRING" id="1453495.AT01_3001"/>
<keyword evidence="4" id="KW-0238">DNA-binding</keyword>
<feature type="domain" description="HTH lysR-type" evidence="6">
    <location>
        <begin position="1"/>
        <end position="63"/>
    </location>
</feature>
<evidence type="ECO:0000256" key="5">
    <source>
        <dbReference type="ARBA" id="ARBA00023163"/>
    </source>
</evidence>
<dbReference type="GO" id="GO:0003700">
    <property type="term" value="F:DNA-binding transcription factor activity"/>
    <property type="evidence" value="ECO:0007669"/>
    <property type="project" value="InterPro"/>
</dbReference>
<keyword evidence="5" id="KW-0804">Transcription</keyword>
<sequence>MSLPFDVHRLLPAFLSAAQCENFSAAARQLGVTPAAVSKNIRVLEEKLALRLFQRNTHSVVLTNEGKALLARVAPLWQALSNTLDTVRSDDKQPSGTVRVSVIPGFGRQLLMPLIPEFMARYPLIDVDLSLEARVVNLVGEGFDVGIGTRIDPDSRLIARQFYPMQMVLAASPAYLARNGSPSNPQDLYQHQCLLHRNPSNGRIVKWRLQQNNEVQSLELSGRLISSQPDILLHAALADMGITSVAQWHAASHFADGSLMPVLVSYWPAPTPVWLYYASANLPPRVRVWVDFLLKYFGPHHALSAQ</sequence>
<dbReference type="PROSITE" id="PS50931">
    <property type="entry name" value="HTH_LYSR"/>
    <property type="match status" value="1"/>
</dbReference>
<dbReference type="Pfam" id="PF00126">
    <property type="entry name" value="HTH_1"/>
    <property type="match status" value="1"/>
</dbReference>
<dbReference type="PANTHER" id="PTHR30537">
    <property type="entry name" value="HTH-TYPE TRANSCRIPTIONAL REGULATOR"/>
    <property type="match status" value="1"/>
</dbReference>
<evidence type="ECO:0000259" key="6">
    <source>
        <dbReference type="PROSITE" id="PS50931"/>
    </source>
</evidence>
<accession>A0A0T9TW19</accession>
<dbReference type="CDD" id="cd08422">
    <property type="entry name" value="PBP2_CrgA_like"/>
    <property type="match status" value="1"/>
</dbReference>
<evidence type="ECO:0000313" key="7">
    <source>
        <dbReference type="EMBL" id="CNL05159.1"/>
    </source>
</evidence>
<dbReference type="RefSeq" id="WP_004704910.1">
    <property type="nucleotide sequence ID" value="NZ_CABHQC010000178.1"/>
</dbReference>
<dbReference type="Gene3D" id="3.40.190.290">
    <property type="match status" value="1"/>
</dbReference>
<evidence type="ECO:0000256" key="4">
    <source>
        <dbReference type="ARBA" id="ARBA00023125"/>
    </source>
</evidence>
<keyword evidence="3" id="KW-0805">Transcription regulation</keyword>
<dbReference type="InterPro" id="IPR005119">
    <property type="entry name" value="LysR_subst-bd"/>
</dbReference>
<reference evidence="7 8" key="1">
    <citation type="submission" date="2015-03" db="EMBL/GenBank/DDBJ databases">
        <authorList>
            <person name="Murphy D."/>
        </authorList>
    </citation>
    <scope>NUCLEOTIDE SEQUENCE [LARGE SCALE GENOMIC DNA]</scope>
    <source>
        <strain evidence="7 8">IP06005</strain>
    </source>
</reference>
<dbReference type="InterPro" id="IPR000847">
    <property type="entry name" value="LysR_HTH_N"/>
</dbReference>
<comment type="similarity">
    <text evidence="1">Belongs to the LysR transcriptional regulatory family.</text>
</comment>
<dbReference type="SUPFAM" id="SSF53850">
    <property type="entry name" value="Periplasmic binding protein-like II"/>
    <property type="match status" value="1"/>
</dbReference>
<dbReference type="EMBL" id="CQEJ01000009">
    <property type="protein sequence ID" value="CNL05159.1"/>
    <property type="molecule type" value="Genomic_DNA"/>
</dbReference>
<dbReference type="PANTHER" id="PTHR30537:SF5">
    <property type="entry name" value="HTH-TYPE TRANSCRIPTIONAL ACTIVATOR TTDR-RELATED"/>
    <property type="match status" value="1"/>
</dbReference>
<evidence type="ECO:0000256" key="1">
    <source>
        <dbReference type="ARBA" id="ARBA00009437"/>
    </source>
</evidence>
<dbReference type="InterPro" id="IPR036388">
    <property type="entry name" value="WH-like_DNA-bd_sf"/>
</dbReference>
<proteinExistence type="inferred from homology"/>
<dbReference type="Proteomes" id="UP000041595">
    <property type="component" value="Unassembled WGS sequence"/>
</dbReference>
<dbReference type="eggNOG" id="COG0583">
    <property type="taxonomic scope" value="Bacteria"/>
</dbReference>
<keyword evidence="2" id="KW-0678">Repressor</keyword>
<dbReference type="SUPFAM" id="SSF46785">
    <property type="entry name" value="Winged helix' DNA-binding domain"/>
    <property type="match status" value="1"/>
</dbReference>
<dbReference type="AlphaFoldDB" id="A0A0T9TW19"/>
<dbReference type="Pfam" id="PF03466">
    <property type="entry name" value="LysR_substrate"/>
    <property type="match status" value="1"/>
</dbReference>
<dbReference type="Gene3D" id="1.10.10.10">
    <property type="entry name" value="Winged helix-like DNA-binding domain superfamily/Winged helix DNA-binding domain"/>
    <property type="match status" value="1"/>
</dbReference>